<evidence type="ECO:0000256" key="3">
    <source>
        <dbReference type="ARBA" id="ARBA00022475"/>
    </source>
</evidence>
<feature type="transmembrane region" description="Helical" evidence="8">
    <location>
        <begin position="246"/>
        <end position="266"/>
    </location>
</feature>
<feature type="transmembrane region" description="Helical" evidence="8">
    <location>
        <begin position="305"/>
        <end position="325"/>
    </location>
</feature>
<protein>
    <recommendedName>
        <fullName evidence="11">Gustatory receptor</fullName>
    </recommendedName>
</protein>
<keyword evidence="7" id="KW-0675">Receptor</keyword>
<evidence type="ECO:0000256" key="6">
    <source>
        <dbReference type="ARBA" id="ARBA00023136"/>
    </source>
</evidence>
<feature type="transmembrane region" description="Helical" evidence="8">
    <location>
        <begin position="176"/>
        <end position="195"/>
    </location>
</feature>
<dbReference type="Proteomes" id="UP001642540">
    <property type="component" value="Unassembled WGS sequence"/>
</dbReference>
<keyword evidence="3" id="KW-1003">Cell membrane</keyword>
<evidence type="ECO:0000256" key="8">
    <source>
        <dbReference type="SAM" id="Phobius"/>
    </source>
</evidence>
<evidence type="ECO:0000313" key="9">
    <source>
        <dbReference type="EMBL" id="CAL8102663.1"/>
    </source>
</evidence>
<feature type="transmembrane region" description="Helical" evidence="8">
    <location>
        <begin position="94"/>
        <end position="116"/>
    </location>
</feature>
<comment type="similarity">
    <text evidence="2">Belongs to the insect chemoreceptor superfamily. Gustatory receptor (GR) family. Gr5a subfamily.</text>
</comment>
<evidence type="ECO:0000256" key="7">
    <source>
        <dbReference type="ARBA" id="ARBA00023170"/>
    </source>
</evidence>
<keyword evidence="4 8" id="KW-0812">Transmembrane</keyword>
<organism evidence="9 10">
    <name type="scientific">Orchesella dallaii</name>
    <dbReference type="NCBI Taxonomy" id="48710"/>
    <lineage>
        <taxon>Eukaryota</taxon>
        <taxon>Metazoa</taxon>
        <taxon>Ecdysozoa</taxon>
        <taxon>Arthropoda</taxon>
        <taxon>Hexapoda</taxon>
        <taxon>Collembola</taxon>
        <taxon>Entomobryomorpha</taxon>
        <taxon>Entomobryoidea</taxon>
        <taxon>Orchesellidae</taxon>
        <taxon>Orchesellinae</taxon>
        <taxon>Orchesella</taxon>
    </lineage>
</organism>
<evidence type="ECO:0000256" key="2">
    <source>
        <dbReference type="ARBA" id="ARBA00005327"/>
    </source>
</evidence>
<evidence type="ECO:0000256" key="1">
    <source>
        <dbReference type="ARBA" id="ARBA00004651"/>
    </source>
</evidence>
<feature type="transmembrane region" description="Helical" evidence="8">
    <location>
        <begin position="337"/>
        <end position="360"/>
    </location>
</feature>
<keyword evidence="5 8" id="KW-1133">Transmembrane helix</keyword>
<keyword evidence="6 8" id="KW-0472">Membrane</keyword>
<evidence type="ECO:0000256" key="5">
    <source>
        <dbReference type="ARBA" id="ARBA00022989"/>
    </source>
</evidence>
<name>A0ABP1QH16_9HEXA</name>
<evidence type="ECO:0000256" key="4">
    <source>
        <dbReference type="ARBA" id="ARBA00022692"/>
    </source>
</evidence>
<dbReference type="PANTHER" id="PTHR21421:SF29">
    <property type="entry name" value="GUSTATORY RECEPTOR 5A FOR TREHALOSE-RELATED"/>
    <property type="match status" value="1"/>
</dbReference>
<proteinExistence type="inferred from homology"/>
<dbReference type="EMBL" id="CAXLJM020000034">
    <property type="protein sequence ID" value="CAL8102663.1"/>
    <property type="molecule type" value="Genomic_DNA"/>
</dbReference>
<sequence length="403" mass="46832">MLQTHPETLEEQDQRNKPQGVLVYRFVVVPKPVFLPSEEEPPARKEEQDDVDADFVDAPKMGESRDDLESNLVNLLAFGKFIGAYPTQTLLDRVIRIIPCLLSIVAVVDLVGVTVLNPKGRRTATEIAGDFGVPGFYSLGTFLYFHFHRNTHQLTQIFEKWKQLEIKVADARLKRFVNWVSVTILLSAILENATFHFKLFPVFESTESYGNISSLEVFYKRSHSHWALYIPYNPIVTFLLFLTNKWALYIWNFGDVFIAVLARAVYFRFSAILKNPETLGWEKVWYEFRQITEITELIEKFLSPIIFGCYTMNMYAVCMQLHMWLTPSQSKHYLHTLYLAWSFIHLVTRVLLVSITAAKVHEEIKLFERKVQYCPNHKFTQEVNTTRDGGEFVRAKFMSIMSS</sequence>
<evidence type="ECO:0008006" key="11">
    <source>
        <dbReference type="Google" id="ProtNLM"/>
    </source>
</evidence>
<comment type="caution">
    <text evidence="9">The sequence shown here is derived from an EMBL/GenBank/DDBJ whole genome shotgun (WGS) entry which is preliminary data.</text>
</comment>
<evidence type="ECO:0000313" key="10">
    <source>
        <dbReference type="Proteomes" id="UP001642540"/>
    </source>
</evidence>
<accession>A0ABP1QH16</accession>
<reference evidence="9 10" key="1">
    <citation type="submission" date="2024-08" db="EMBL/GenBank/DDBJ databases">
        <authorList>
            <person name="Cucini C."/>
            <person name="Frati F."/>
        </authorList>
    </citation>
    <scope>NUCLEOTIDE SEQUENCE [LARGE SCALE GENOMIC DNA]</scope>
</reference>
<gene>
    <name evidence="9" type="ORF">ODALV1_LOCUS11212</name>
</gene>
<keyword evidence="10" id="KW-1185">Reference proteome</keyword>
<dbReference type="PANTHER" id="PTHR21421">
    <property type="entry name" value="GUSTATORY RECEPTOR"/>
    <property type="match status" value="1"/>
</dbReference>
<comment type="subcellular location">
    <subcellularLocation>
        <location evidence="1">Cell membrane</location>
        <topology evidence="1">Multi-pass membrane protein</topology>
    </subcellularLocation>
</comment>
<dbReference type="InterPro" id="IPR009318">
    <property type="entry name" value="Gustatory_rcpt"/>
</dbReference>
<dbReference type="Pfam" id="PF06151">
    <property type="entry name" value="Trehalose_recp"/>
    <property type="match status" value="1"/>
</dbReference>